<accession>A0A368JL22</accession>
<dbReference type="GO" id="GO:0008107">
    <property type="term" value="F:galactoside 2-alpha-L-fucosyltransferase activity"/>
    <property type="evidence" value="ECO:0007669"/>
    <property type="project" value="InterPro"/>
</dbReference>
<dbReference type="RefSeq" id="WP_114407136.1">
    <property type="nucleotide sequence ID" value="NZ_QOWE01000013.1"/>
</dbReference>
<organism evidence="3 4">
    <name type="scientific">Larkinella punicea</name>
    <dbReference type="NCBI Taxonomy" id="2315727"/>
    <lineage>
        <taxon>Bacteria</taxon>
        <taxon>Pseudomonadati</taxon>
        <taxon>Bacteroidota</taxon>
        <taxon>Cytophagia</taxon>
        <taxon>Cytophagales</taxon>
        <taxon>Spirosomataceae</taxon>
        <taxon>Larkinella</taxon>
    </lineage>
</organism>
<dbReference type="EMBL" id="QOWE01000013">
    <property type="protein sequence ID" value="RCR68360.1"/>
    <property type="molecule type" value="Genomic_DNA"/>
</dbReference>
<keyword evidence="2 3" id="KW-0808">Transferase</keyword>
<evidence type="ECO:0000256" key="1">
    <source>
        <dbReference type="ARBA" id="ARBA00022676"/>
    </source>
</evidence>
<dbReference type="GO" id="GO:0016020">
    <property type="term" value="C:membrane"/>
    <property type="evidence" value="ECO:0007669"/>
    <property type="project" value="InterPro"/>
</dbReference>
<reference evidence="3 4" key="1">
    <citation type="submission" date="2018-07" db="EMBL/GenBank/DDBJ databases">
        <title>Genome analysis of Larkinella rosea.</title>
        <authorList>
            <person name="Zhou Z."/>
            <person name="Wang G."/>
        </authorList>
    </citation>
    <scope>NUCLEOTIDE SEQUENCE [LARGE SCALE GENOMIC DNA]</scope>
    <source>
        <strain evidence="4">zzj9</strain>
    </source>
</reference>
<evidence type="ECO:0000256" key="2">
    <source>
        <dbReference type="ARBA" id="ARBA00022679"/>
    </source>
</evidence>
<dbReference type="OrthoDB" id="9794601at2"/>
<dbReference type="AlphaFoldDB" id="A0A368JL22"/>
<proteinExistence type="predicted"/>
<dbReference type="Gene3D" id="3.40.50.11350">
    <property type="match status" value="1"/>
</dbReference>
<dbReference type="Proteomes" id="UP000253383">
    <property type="component" value="Unassembled WGS sequence"/>
</dbReference>
<protein>
    <submittedName>
        <fullName evidence="3">Alpha-1,2-fucosyltransferase</fullName>
    </submittedName>
</protein>
<dbReference type="InterPro" id="IPR002516">
    <property type="entry name" value="Glyco_trans_11"/>
</dbReference>
<dbReference type="Pfam" id="PF01531">
    <property type="entry name" value="Glyco_transf_11"/>
    <property type="match status" value="1"/>
</dbReference>
<dbReference type="GO" id="GO:0005975">
    <property type="term" value="P:carbohydrate metabolic process"/>
    <property type="evidence" value="ECO:0007669"/>
    <property type="project" value="InterPro"/>
</dbReference>
<comment type="caution">
    <text evidence="3">The sequence shown here is derived from an EMBL/GenBank/DDBJ whole genome shotgun (WGS) entry which is preliminary data.</text>
</comment>
<sequence>MIAVELKGGLGNQLFQYALGRSLAHQHQTDLVVDRQFLMNRKVTGQNIVYRNFDLDILSIHPVEATSFISRRYGTSGFLPVRIVKRFLNRNIQCGPLRYMEEQTPFQQDIRIGQAGKDVYLNGYWQSVHYFQAVENELEAELRFSKPIPSFANGLAEDIQQKQSVCVHVRRSDFVTNLRHNIIETVYYQQAERMIRAHVTEPAFYVFSDDIDWCRTHLRFNGPTVFVGDEYAGERAATYLHLMTLCHHFIIPNSTFSWWAAWLSKHINKVVIVPKNWVYDRGTFIKSDELVYPGWIQL</sequence>
<dbReference type="CDD" id="cd11301">
    <property type="entry name" value="Fut1_Fut2_like"/>
    <property type="match status" value="1"/>
</dbReference>
<evidence type="ECO:0000313" key="4">
    <source>
        <dbReference type="Proteomes" id="UP000253383"/>
    </source>
</evidence>
<dbReference type="PANTHER" id="PTHR11927:SF9">
    <property type="entry name" value="L-FUCOSYLTRANSFERASE"/>
    <property type="match status" value="1"/>
</dbReference>
<gene>
    <name evidence="3" type="ORF">DUE52_16510</name>
</gene>
<keyword evidence="1 3" id="KW-0328">Glycosyltransferase</keyword>
<name>A0A368JL22_9BACT</name>
<dbReference type="PANTHER" id="PTHR11927">
    <property type="entry name" value="GALACTOSIDE 2-L-FUCOSYLTRANSFERASE"/>
    <property type="match status" value="1"/>
</dbReference>
<keyword evidence="4" id="KW-1185">Reference proteome</keyword>
<evidence type="ECO:0000313" key="3">
    <source>
        <dbReference type="EMBL" id="RCR68360.1"/>
    </source>
</evidence>